<sequence length="371" mass="40071">MPSGAKRRKAAAKKKKGQETTTNNNNNTSSSTNNNNNSNPLGNNDPKSQDERESDGGEVNSPASQEHHDQPHPFKEDIEELEKRDPSSVRSFDSENKSMEEVTGDVEHAEKIEIQDDGAIKTERELKSEEDSESQIIDIKPKESNDGSSSSSSSSDDESQVVEKKTEEAAYGSVSEAMSRNGENKPVESAYGSISEAISRNGENKPVESLQEEVIQVTEEASFEEADKSVVDAVSSVDSVKPPVSVTEEVIPVAQSDPVENSLASDVVETRLKEIEESKRSEDKVFPISEDNVEAPSTMVGSIANVNEAKVLPTSDAPIAETSNGAENIRDSKVPDSSENQPLLVSAPRVAERTSWMSCCGLLDVLTGSSR</sequence>
<dbReference type="Proteomes" id="UP001164250">
    <property type="component" value="Chromosome 12"/>
</dbReference>
<evidence type="ECO:0000313" key="1">
    <source>
        <dbReference type="EMBL" id="KAJ0080831.1"/>
    </source>
</evidence>
<reference evidence="2" key="1">
    <citation type="journal article" date="2023" name="G3 (Bethesda)">
        <title>Genome assembly and association tests identify interacting loci associated with vigor, precocity, and sex in interspecific pistachio rootstocks.</title>
        <authorList>
            <person name="Palmer W."/>
            <person name="Jacygrad E."/>
            <person name="Sagayaradj S."/>
            <person name="Cavanaugh K."/>
            <person name="Han R."/>
            <person name="Bertier L."/>
            <person name="Beede B."/>
            <person name="Kafkas S."/>
            <person name="Golino D."/>
            <person name="Preece J."/>
            <person name="Michelmore R."/>
        </authorList>
    </citation>
    <scope>NUCLEOTIDE SEQUENCE [LARGE SCALE GENOMIC DNA]</scope>
</reference>
<organism evidence="1 2">
    <name type="scientific">Pistacia atlantica</name>
    <dbReference type="NCBI Taxonomy" id="434234"/>
    <lineage>
        <taxon>Eukaryota</taxon>
        <taxon>Viridiplantae</taxon>
        <taxon>Streptophyta</taxon>
        <taxon>Embryophyta</taxon>
        <taxon>Tracheophyta</taxon>
        <taxon>Spermatophyta</taxon>
        <taxon>Magnoliopsida</taxon>
        <taxon>eudicotyledons</taxon>
        <taxon>Gunneridae</taxon>
        <taxon>Pentapetalae</taxon>
        <taxon>rosids</taxon>
        <taxon>malvids</taxon>
        <taxon>Sapindales</taxon>
        <taxon>Anacardiaceae</taxon>
        <taxon>Pistacia</taxon>
    </lineage>
</organism>
<evidence type="ECO:0000313" key="2">
    <source>
        <dbReference type="Proteomes" id="UP001164250"/>
    </source>
</evidence>
<keyword evidence="2" id="KW-1185">Reference proteome</keyword>
<comment type="caution">
    <text evidence="1">The sequence shown here is derived from an EMBL/GenBank/DDBJ whole genome shotgun (WGS) entry which is preliminary data.</text>
</comment>
<protein>
    <submittedName>
        <fullName evidence="1">Uncharacterized protein</fullName>
    </submittedName>
</protein>
<dbReference type="EMBL" id="CM047908">
    <property type="protein sequence ID" value="KAJ0080831.1"/>
    <property type="molecule type" value="Genomic_DNA"/>
</dbReference>
<accession>A0ACC1A3S9</accession>
<gene>
    <name evidence="1" type="ORF">Patl1_10102</name>
</gene>
<name>A0ACC1A3S9_9ROSI</name>
<proteinExistence type="predicted"/>